<dbReference type="Gene3D" id="1.20.1250.20">
    <property type="entry name" value="MFS general substrate transporter like domains"/>
    <property type="match status" value="2"/>
</dbReference>
<evidence type="ECO:0000256" key="3">
    <source>
        <dbReference type="ARBA" id="ARBA00022692"/>
    </source>
</evidence>
<evidence type="ECO:0000256" key="1">
    <source>
        <dbReference type="ARBA" id="ARBA00004141"/>
    </source>
</evidence>
<feature type="transmembrane region" description="Helical" evidence="6">
    <location>
        <begin position="87"/>
        <end position="107"/>
    </location>
</feature>
<dbReference type="Proteomes" id="UP000243876">
    <property type="component" value="Unassembled WGS sequence"/>
</dbReference>
<feature type="non-terminal residue" evidence="8">
    <location>
        <position position="1"/>
    </location>
</feature>
<dbReference type="PANTHER" id="PTHR43791">
    <property type="entry name" value="PERMEASE-RELATED"/>
    <property type="match status" value="1"/>
</dbReference>
<evidence type="ECO:0000313" key="9">
    <source>
        <dbReference type="Proteomes" id="UP000243876"/>
    </source>
</evidence>
<dbReference type="SUPFAM" id="SSF103473">
    <property type="entry name" value="MFS general substrate transporter"/>
    <property type="match status" value="1"/>
</dbReference>
<evidence type="ECO:0000256" key="4">
    <source>
        <dbReference type="ARBA" id="ARBA00022989"/>
    </source>
</evidence>
<sequence>MRNGAGLTGLCQNFGDLVAARFFLGLLEGGVFPGLVLYLSMFYRRHELQTRISLFFSAASLSGAFSGLLAAAIINLNGKGGQAGWRWIFYLEGLFTALFGIVLFFFLPRTPQHSRFLTPSQKAHIARRLALDAPPGAADSGDQFSWSEVRMAATSPHVLLLPHSLRHTIVATFGYTTIQTQLLTVPPFICAFLVTLFNGWFSDRYRQRGTCVIAMSLLAMVGYIMFYKSLKTSVRYTALFLAVTGVYATAPALITWRMPSPCCFVTRRTPLISSFLRAVPNNSAGHYRKATAVAFGFVMTNSGGIASTWLFPTQQAPRCTLLLPTLRRPGAHAPSFVRADETASRTLLAMSILTGVFAALNLVYLRHANRNKAERREQAGGKINAASWAVEGDRHPHFLYSY</sequence>
<dbReference type="PROSITE" id="PS50850">
    <property type="entry name" value="MFS"/>
    <property type="match status" value="1"/>
</dbReference>
<evidence type="ECO:0000313" key="8">
    <source>
        <dbReference type="EMBL" id="CEQ41384.1"/>
    </source>
</evidence>
<feature type="transmembrane region" description="Helical" evidence="6">
    <location>
        <begin position="52"/>
        <end position="75"/>
    </location>
</feature>
<evidence type="ECO:0000256" key="6">
    <source>
        <dbReference type="SAM" id="Phobius"/>
    </source>
</evidence>
<protein>
    <submittedName>
        <fullName evidence="8">SPOSA6832_03073-mRNA-1:cds</fullName>
    </submittedName>
</protein>
<feature type="domain" description="Major facilitator superfamily (MFS) profile" evidence="7">
    <location>
        <begin position="1"/>
        <end position="402"/>
    </location>
</feature>
<dbReference type="InterPro" id="IPR036259">
    <property type="entry name" value="MFS_trans_sf"/>
</dbReference>
<keyword evidence="5 6" id="KW-0472">Membrane</keyword>
<dbReference type="GO" id="GO:0022857">
    <property type="term" value="F:transmembrane transporter activity"/>
    <property type="evidence" value="ECO:0007669"/>
    <property type="project" value="InterPro"/>
</dbReference>
<evidence type="ECO:0000259" key="7">
    <source>
        <dbReference type="PROSITE" id="PS50850"/>
    </source>
</evidence>
<dbReference type="InterPro" id="IPR020846">
    <property type="entry name" value="MFS_dom"/>
</dbReference>
<dbReference type="InterPro" id="IPR011701">
    <property type="entry name" value="MFS"/>
</dbReference>
<feature type="transmembrane region" description="Helical" evidence="6">
    <location>
        <begin position="182"/>
        <end position="201"/>
    </location>
</feature>
<evidence type="ECO:0000256" key="2">
    <source>
        <dbReference type="ARBA" id="ARBA00022448"/>
    </source>
</evidence>
<dbReference type="PANTHER" id="PTHR43791:SF85">
    <property type="entry name" value="TRANSPORTER, PUTATIVE (AFU_ORTHOLOGUE AFUA_6G00710)-RELATED"/>
    <property type="match status" value="1"/>
</dbReference>
<accession>A0A0D6EN22</accession>
<name>A0A0D6EN22_SPOSA</name>
<keyword evidence="3 6" id="KW-0812">Transmembrane</keyword>
<evidence type="ECO:0000256" key="5">
    <source>
        <dbReference type="ARBA" id="ARBA00023136"/>
    </source>
</evidence>
<proteinExistence type="predicted"/>
<dbReference type="EMBL" id="CENE01000013">
    <property type="protein sequence ID" value="CEQ41384.1"/>
    <property type="molecule type" value="Genomic_DNA"/>
</dbReference>
<organism evidence="8 9">
    <name type="scientific">Sporidiobolus salmonicolor</name>
    <name type="common">Yeast-like fungus</name>
    <name type="synonym">Sporobolomyces salmonicolor</name>
    <dbReference type="NCBI Taxonomy" id="5005"/>
    <lineage>
        <taxon>Eukaryota</taxon>
        <taxon>Fungi</taxon>
        <taxon>Dikarya</taxon>
        <taxon>Basidiomycota</taxon>
        <taxon>Pucciniomycotina</taxon>
        <taxon>Microbotryomycetes</taxon>
        <taxon>Sporidiobolales</taxon>
        <taxon>Sporidiobolaceae</taxon>
        <taxon>Sporobolomyces</taxon>
    </lineage>
</organism>
<keyword evidence="9" id="KW-1185">Reference proteome</keyword>
<feature type="transmembrane region" description="Helical" evidence="6">
    <location>
        <begin position="20"/>
        <end position="40"/>
    </location>
</feature>
<feature type="transmembrane region" description="Helical" evidence="6">
    <location>
        <begin position="207"/>
        <end position="226"/>
    </location>
</feature>
<comment type="subcellular location">
    <subcellularLocation>
        <location evidence="1">Membrane</location>
        <topology evidence="1">Multi-pass membrane protein</topology>
    </subcellularLocation>
</comment>
<feature type="transmembrane region" description="Helical" evidence="6">
    <location>
        <begin position="347"/>
        <end position="365"/>
    </location>
</feature>
<feature type="transmembrane region" description="Helical" evidence="6">
    <location>
        <begin position="238"/>
        <end position="258"/>
    </location>
</feature>
<dbReference type="OrthoDB" id="2985014at2759"/>
<gene>
    <name evidence="8" type="primary">SPOSA6832_03073</name>
</gene>
<keyword evidence="2" id="KW-0813">Transport</keyword>
<dbReference type="GO" id="GO:0016020">
    <property type="term" value="C:membrane"/>
    <property type="evidence" value="ECO:0007669"/>
    <property type="project" value="UniProtKB-SubCell"/>
</dbReference>
<dbReference type="AlphaFoldDB" id="A0A0D6EN22"/>
<reference evidence="9" key="1">
    <citation type="submission" date="2015-02" db="EMBL/GenBank/DDBJ databases">
        <authorList>
            <person name="Gon?alves P."/>
        </authorList>
    </citation>
    <scope>NUCLEOTIDE SEQUENCE [LARGE SCALE GENOMIC DNA]</scope>
</reference>
<keyword evidence="4 6" id="KW-1133">Transmembrane helix</keyword>
<dbReference type="Pfam" id="PF07690">
    <property type="entry name" value="MFS_1"/>
    <property type="match status" value="1"/>
</dbReference>